<dbReference type="SMART" id="SM00389">
    <property type="entry name" value="HOX"/>
    <property type="match status" value="1"/>
</dbReference>
<evidence type="ECO:0000256" key="7">
    <source>
        <dbReference type="RuleBase" id="RU000682"/>
    </source>
</evidence>
<accession>A0A9P0G233</accession>
<dbReference type="GO" id="GO:0000981">
    <property type="term" value="F:DNA-binding transcription factor activity, RNA polymerase II-specific"/>
    <property type="evidence" value="ECO:0007669"/>
    <property type="project" value="InterPro"/>
</dbReference>
<dbReference type="PROSITE" id="PS00027">
    <property type="entry name" value="HOMEOBOX_1"/>
    <property type="match status" value="1"/>
</dbReference>
<dbReference type="GO" id="GO:0009887">
    <property type="term" value="P:animal organ morphogenesis"/>
    <property type="evidence" value="ECO:0007669"/>
    <property type="project" value="TreeGrafter"/>
</dbReference>
<evidence type="ECO:0000256" key="1">
    <source>
        <dbReference type="ARBA" id="ARBA00004123"/>
    </source>
</evidence>
<name>A0A9P0G233_9CUCU</name>
<dbReference type="InterPro" id="IPR009057">
    <property type="entry name" value="Homeodomain-like_sf"/>
</dbReference>
<evidence type="ECO:0000313" key="11">
    <source>
        <dbReference type="Proteomes" id="UP001153636"/>
    </source>
</evidence>
<evidence type="ECO:0000259" key="9">
    <source>
        <dbReference type="PROSITE" id="PS50071"/>
    </source>
</evidence>
<dbReference type="Gene3D" id="1.10.10.60">
    <property type="entry name" value="Homeodomain-like"/>
    <property type="match status" value="1"/>
</dbReference>
<dbReference type="PANTHER" id="PTHR24332">
    <property type="entry name" value="HOMEOBOX PROTEIN CDX"/>
    <property type="match status" value="1"/>
</dbReference>
<keyword evidence="4 6" id="KW-0371">Homeobox</keyword>
<gene>
    <name evidence="10" type="ORF">PSYICH_LOCUS1186</name>
</gene>
<keyword evidence="3 6" id="KW-0238">DNA-binding</keyword>
<dbReference type="InterPro" id="IPR047152">
    <property type="entry name" value="Caudal_homeobox"/>
</dbReference>
<evidence type="ECO:0000256" key="4">
    <source>
        <dbReference type="ARBA" id="ARBA00023155"/>
    </source>
</evidence>
<evidence type="ECO:0000313" key="10">
    <source>
        <dbReference type="EMBL" id="CAH1098944.1"/>
    </source>
</evidence>
<evidence type="ECO:0000256" key="6">
    <source>
        <dbReference type="PROSITE-ProRule" id="PRU00108"/>
    </source>
</evidence>
<dbReference type="PROSITE" id="PS50071">
    <property type="entry name" value="HOMEOBOX_2"/>
    <property type="match status" value="1"/>
</dbReference>
<dbReference type="GO" id="GO:0000977">
    <property type="term" value="F:RNA polymerase II transcription regulatory region sequence-specific DNA binding"/>
    <property type="evidence" value="ECO:0007669"/>
    <property type="project" value="TreeGrafter"/>
</dbReference>
<evidence type="ECO:0000256" key="2">
    <source>
        <dbReference type="ARBA" id="ARBA00010341"/>
    </source>
</evidence>
<feature type="region of interest" description="Disordered" evidence="8">
    <location>
        <begin position="86"/>
        <end position="131"/>
    </location>
</feature>
<evidence type="ECO:0000256" key="3">
    <source>
        <dbReference type="ARBA" id="ARBA00023125"/>
    </source>
</evidence>
<keyword evidence="11" id="KW-1185">Reference proteome</keyword>
<dbReference type="GO" id="GO:0005634">
    <property type="term" value="C:nucleus"/>
    <property type="evidence" value="ECO:0007669"/>
    <property type="project" value="UniProtKB-SubCell"/>
</dbReference>
<dbReference type="OrthoDB" id="6159439at2759"/>
<comment type="subcellular location">
    <subcellularLocation>
        <location evidence="1 6 7">Nucleus</location>
    </subcellularLocation>
</comment>
<feature type="DNA-binding region" description="Homeobox" evidence="6">
    <location>
        <begin position="153"/>
        <end position="213"/>
    </location>
</feature>
<dbReference type="InterPro" id="IPR020479">
    <property type="entry name" value="HD_metazoa"/>
</dbReference>
<dbReference type="SUPFAM" id="SSF46689">
    <property type="entry name" value="Homeodomain-like"/>
    <property type="match status" value="1"/>
</dbReference>
<dbReference type="EMBL" id="OV651813">
    <property type="protein sequence ID" value="CAH1098944.1"/>
    <property type="molecule type" value="Genomic_DNA"/>
</dbReference>
<keyword evidence="5 6" id="KW-0539">Nucleus</keyword>
<sequence>MVSYYGQSSGMYHQQQITGNGHFQANSPMHPWYASYRQSPQLSTAPPGAYCVEQEQQMWHHHPAHPHSVFQHEFQDFIHTVPALQHPQHQLDPESQLPSPPITGSDMSSPGGQNGNLSPQQNQSRPQAARSPYEWIKKTSYQSQPNPGKTRTKDKYRVVYTDHQRIELEKEFTFNNKYITIRRKSELASNLGLSERQIKIWFQNRRAKERKQNKKRVEEKGQIDIVTNGQSYQQNIINQHPQIMHNMDMHGHGQQTILPNVVPPPSSVVMQRFMDTNHAMKLESSESDQLG</sequence>
<dbReference type="AlphaFoldDB" id="A0A9P0G233"/>
<protein>
    <recommendedName>
        <fullName evidence="9">Homeobox domain-containing protein</fullName>
    </recommendedName>
</protein>
<dbReference type="PANTHER" id="PTHR24332:SF9">
    <property type="entry name" value="HOMEOTIC PROTEIN CAUDAL"/>
    <property type="match status" value="1"/>
</dbReference>
<dbReference type="PRINTS" id="PR00024">
    <property type="entry name" value="HOMEOBOX"/>
</dbReference>
<dbReference type="PRINTS" id="PR00031">
    <property type="entry name" value="HTHREPRESSR"/>
</dbReference>
<dbReference type="CDD" id="cd00086">
    <property type="entry name" value="homeodomain"/>
    <property type="match status" value="1"/>
</dbReference>
<proteinExistence type="inferred from homology"/>
<evidence type="ECO:0000256" key="5">
    <source>
        <dbReference type="ARBA" id="ARBA00023242"/>
    </source>
</evidence>
<comment type="similarity">
    <text evidence="2">Belongs to the Caudal homeobox family.</text>
</comment>
<evidence type="ECO:0000256" key="8">
    <source>
        <dbReference type="SAM" id="MobiDB-lite"/>
    </source>
</evidence>
<dbReference type="Proteomes" id="UP001153636">
    <property type="component" value="Chromosome 1"/>
</dbReference>
<feature type="domain" description="Homeobox" evidence="9">
    <location>
        <begin position="151"/>
        <end position="212"/>
    </location>
</feature>
<dbReference type="InterPro" id="IPR001356">
    <property type="entry name" value="HD"/>
</dbReference>
<feature type="compositionally biased region" description="Polar residues" evidence="8">
    <location>
        <begin position="105"/>
        <end position="126"/>
    </location>
</feature>
<dbReference type="FunFam" id="1.10.10.60:FF:000089">
    <property type="entry name" value="Caudal type homeobox 4"/>
    <property type="match status" value="1"/>
</dbReference>
<dbReference type="GO" id="GO:0009948">
    <property type="term" value="P:anterior/posterior axis specification"/>
    <property type="evidence" value="ECO:0007669"/>
    <property type="project" value="TreeGrafter"/>
</dbReference>
<organism evidence="10 11">
    <name type="scientific">Psylliodes chrysocephalus</name>
    <dbReference type="NCBI Taxonomy" id="3402493"/>
    <lineage>
        <taxon>Eukaryota</taxon>
        <taxon>Metazoa</taxon>
        <taxon>Ecdysozoa</taxon>
        <taxon>Arthropoda</taxon>
        <taxon>Hexapoda</taxon>
        <taxon>Insecta</taxon>
        <taxon>Pterygota</taxon>
        <taxon>Neoptera</taxon>
        <taxon>Endopterygota</taxon>
        <taxon>Coleoptera</taxon>
        <taxon>Polyphaga</taxon>
        <taxon>Cucujiformia</taxon>
        <taxon>Chrysomeloidea</taxon>
        <taxon>Chrysomelidae</taxon>
        <taxon>Galerucinae</taxon>
        <taxon>Alticini</taxon>
        <taxon>Psylliodes</taxon>
    </lineage>
</organism>
<dbReference type="Pfam" id="PF00046">
    <property type="entry name" value="Homeodomain"/>
    <property type="match status" value="1"/>
</dbReference>
<dbReference type="InterPro" id="IPR000047">
    <property type="entry name" value="HTH_motif"/>
</dbReference>
<dbReference type="InterPro" id="IPR017970">
    <property type="entry name" value="Homeobox_CS"/>
</dbReference>
<dbReference type="GO" id="GO:0030154">
    <property type="term" value="P:cell differentiation"/>
    <property type="evidence" value="ECO:0007669"/>
    <property type="project" value="TreeGrafter"/>
</dbReference>
<reference evidence="10" key="1">
    <citation type="submission" date="2022-01" db="EMBL/GenBank/DDBJ databases">
        <authorList>
            <person name="King R."/>
        </authorList>
    </citation>
    <scope>NUCLEOTIDE SEQUENCE</scope>
</reference>